<organism evidence="4 5">
    <name type="scientific">Planococcus donghaensis</name>
    <dbReference type="NCBI Taxonomy" id="414778"/>
    <lineage>
        <taxon>Bacteria</taxon>
        <taxon>Bacillati</taxon>
        <taxon>Bacillota</taxon>
        <taxon>Bacilli</taxon>
        <taxon>Bacillales</taxon>
        <taxon>Caryophanaceae</taxon>
        <taxon>Planococcus</taxon>
    </lineage>
</organism>
<dbReference type="PIRSF" id="PIRSF037846">
    <property type="entry name" value="Autolysin_YrvJ_prd"/>
    <property type="match status" value="1"/>
</dbReference>
<dbReference type="GO" id="GO:0071555">
    <property type="term" value="P:cell wall organization"/>
    <property type="evidence" value="ECO:0007669"/>
    <property type="project" value="UniProtKB-KW"/>
</dbReference>
<dbReference type="PANTHER" id="PTHR30404">
    <property type="entry name" value="N-ACETYLMURAMOYL-L-ALANINE AMIDASE"/>
    <property type="match status" value="1"/>
</dbReference>
<evidence type="ECO:0000256" key="2">
    <source>
        <dbReference type="ARBA" id="ARBA00023316"/>
    </source>
</evidence>
<feature type="domain" description="SH3b" evidence="3">
    <location>
        <begin position="263"/>
        <end position="326"/>
    </location>
</feature>
<dbReference type="InterPro" id="IPR050695">
    <property type="entry name" value="N-acetylmuramoyl_amidase_3"/>
</dbReference>
<keyword evidence="5" id="KW-1185">Reference proteome</keyword>
<accession>A0A1C7EIK7</accession>
<dbReference type="GO" id="GO:0009253">
    <property type="term" value="P:peptidoglycan catabolic process"/>
    <property type="evidence" value="ECO:0007669"/>
    <property type="project" value="InterPro"/>
</dbReference>
<evidence type="ECO:0000313" key="4">
    <source>
        <dbReference type="EMBL" id="ANU23565.1"/>
    </source>
</evidence>
<evidence type="ECO:0000259" key="3">
    <source>
        <dbReference type="PROSITE" id="PS51781"/>
    </source>
</evidence>
<dbReference type="InterPro" id="IPR003646">
    <property type="entry name" value="SH3-like_bac-type"/>
</dbReference>
<keyword evidence="1" id="KW-0378">Hydrolase</keyword>
<gene>
    <name evidence="4" type="ORF">BCM40_09345</name>
</gene>
<dbReference type="InterPro" id="IPR017293">
    <property type="entry name" value="N-acetylmuramoyl-L-ala_amidase"/>
</dbReference>
<dbReference type="SUPFAM" id="SSF53187">
    <property type="entry name" value="Zn-dependent exopeptidases"/>
    <property type="match status" value="1"/>
</dbReference>
<dbReference type="CDD" id="cd02696">
    <property type="entry name" value="MurNAc-LAA"/>
    <property type="match status" value="1"/>
</dbReference>
<name>A0A1C7EIK7_9BACL</name>
<dbReference type="PROSITE" id="PS51781">
    <property type="entry name" value="SH3B"/>
    <property type="match status" value="4"/>
</dbReference>
<dbReference type="RefSeq" id="WP_065526581.1">
    <property type="nucleotide sequence ID" value="NZ_CP016543.2"/>
</dbReference>
<dbReference type="InterPro" id="IPR002508">
    <property type="entry name" value="MurNAc-LAA_cat"/>
</dbReference>
<proteinExistence type="predicted"/>
<dbReference type="PANTHER" id="PTHR30404:SF7">
    <property type="entry name" value="CELL WALL AMIDASE LYTH-RELATED"/>
    <property type="match status" value="1"/>
</dbReference>
<evidence type="ECO:0000256" key="1">
    <source>
        <dbReference type="ARBA" id="ARBA00022801"/>
    </source>
</evidence>
<dbReference type="GO" id="GO:0008745">
    <property type="term" value="F:N-acetylmuramoyl-L-alanine amidase activity"/>
    <property type="evidence" value="ECO:0007669"/>
    <property type="project" value="InterPro"/>
</dbReference>
<protein>
    <submittedName>
        <fullName evidence="4">N-acetylmuramoyl-L-alanine amidase</fullName>
    </submittedName>
</protein>
<feature type="domain" description="SH3b" evidence="3">
    <location>
        <begin position="32"/>
        <end position="93"/>
    </location>
</feature>
<dbReference type="SMART" id="SM00646">
    <property type="entry name" value="Ami_3"/>
    <property type="match status" value="1"/>
</dbReference>
<feature type="domain" description="SH3b" evidence="3">
    <location>
        <begin position="183"/>
        <end position="255"/>
    </location>
</feature>
<dbReference type="EMBL" id="CP016543">
    <property type="protein sequence ID" value="ANU23565.1"/>
    <property type="molecule type" value="Genomic_DNA"/>
</dbReference>
<dbReference type="Gene3D" id="3.40.630.40">
    <property type="entry name" value="Zn-dependent exopeptidases"/>
    <property type="match status" value="1"/>
</dbReference>
<dbReference type="SMART" id="SM00287">
    <property type="entry name" value="SH3b"/>
    <property type="match status" value="4"/>
</dbReference>
<dbReference type="AlphaFoldDB" id="A0A1C7EIK7"/>
<evidence type="ECO:0000313" key="5">
    <source>
        <dbReference type="Proteomes" id="UP000092495"/>
    </source>
</evidence>
<dbReference type="Pfam" id="PF01520">
    <property type="entry name" value="Amidase_3"/>
    <property type="match status" value="1"/>
</dbReference>
<dbReference type="GO" id="GO:0030288">
    <property type="term" value="C:outer membrane-bounded periplasmic space"/>
    <property type="evidence" value="ECO:0007669"/>
    <property type="project" value="TreeGrafter"/>
</dbReference>
<feature type="domain" description="SH3b" evidence="3">
    <location>
        <begin position="101"/>
        <end position="163"/>
    </location>
</feature>
<keyword evidence="2" id="KW-0961">Cell wall biogenesis/degradation</keyword>
<dbReference type="Proteomes" id="UP000092495">
    <property type="component" value="Chromosome"/>
</dbReference>
<reference evidence="4" key="1">
    <citation type="submission" date="2016-10" db="EMBL/GenBank/DDBJ databases">
        <authorList>
            <person name="See-Too W.S."/>
        </authorList>
    </citation>
    <scope>NUCLEOTIDE SEQUENCE</scope>
    <source>
        <strain evidence="4">DSM 22276</strain>
    </source>
</reference>
<dbReference type="OrthoDB" id="9806267at2"/>
<dbReference type="KEGG" id="pdg:BCM40_09345"/>
<sequence>MKHKRIIAFISFILFIAASFPLLDKNHVFADTGTVEITGTTVNVRSGPGLSYSVTGDLEKGQSATVLSKQDDWLEVRVDGQEGWIASWLTTESGDAEKASGQTAVSSVNGLNVRSQPDLSAAVLTKMNAGDRAEVISSAGEWIEINFRNSRGFVSKQYISFAEASEEATLVETESKEEPQQEKKTAISKVSSFEVAVNALNVRSKPDLSSKIQETVQKGQVFPVLSMAGNWVEIELAKDKIGWVYAFHGQLSDQTVETVKSDLNESVVILTDGTNLRTAATTSSEVASRANAGDKLAVLAKQDDWYQVSLSDGQTAFVAEWVVSTEEAFAKEQSETIVRKKGTLNGLTIVLDPGHGGNDGGTVGVRKTQEKELTLKTAEILSHHLNAAGAEVVMTRQSDTYVDLRTRVSGSHQAGADAFISIHYDATDDSSVSGFTSYYQHDYQKELAEYLNAELGKKLTLHDRGVQHGNYLVLRENKQPAVLVELGFLSNFNEERVLTSKQFREQAALGLYTGIINYFDAKLEE</sequence>
<dbReference type="Pfam" id="PF08239">
    <property type="entry name" value="SH3_3"/>
    <property type="match status" value="4"/>
</dbReference>
<dbReference type="STRING" id="414778.BCM40_09345"/>
<dbReference type="Gene3D" id="2.30.30.40">
    <property type="entry name" value="SH3 Domains"/>
    <property type="match status" value="4"/>
</dbReference>